<dbReference type="Proteomes" id="UP001459204">
    <property type="component" value="Unassembled WGS sequence"/>
</dbReference>
<organism evidence="1 2">
    <name type="scientific">Pseudoxanthomonas putridarboris</name>
    <dbReference type="NCBI Taxonomy" id="752605"/>
    <lineage>
        <taxon>Bacteria</taxon>
        <taxon>Pseudomonadati</taxon>
        <taxon>Pseudomonadota</taxon>
        <taxon>Gammaproteobacteria</taxon>
        <taxon>Lysobacterales</taxon>
        <taxon>Lysobacteraceae</taxon>
        <taxon>Pseudoxanthomonas</taxon>
    </lineage>
</organism>
<comment type="caution">
    <text evidence="1">The sequence shown here is derived from an EMBL/GenBank/DDBJ whole genome shotgun (WGS) entry which is preliminary data.</text>
</comment>
<reference evidence="1 2" key="1">
    <citation type="submission" date="2024-04" db="EMBL/GenBank/DDBJ databases">
        <title>Draft genome sequence of Pseudoxanthomonas putridarboris WD12.</title>
        <authorList>
            <person name="Oh J."/>
        </authorList>
    </citation>
    <scope>NUCLEOTIDE SEQUENCE [LARGE SCALE GENOMIC DNA]</scope>
    <source>
        <strain evidence="1 2">WD12</strain>
    </source>
</reference>
<dbReference type="RefSeq" id="WP_341727010.1">
    <property type="nucleotide sequence ID" value="NZ_JBBWWT010000009.1"/>
</dbReference>
<protein>
    <recommendedName>
        <fullName evidence="3">DNA-binding transcriptional regulator, CsgD family</fullName>
    </recommendedName>
</protein>
<gene>
    <name evidence="1" type="ORF">AAD027_15885</name>
</gene>
<evidence type="ECO:0000313" key="2">
    <source>
        <dbReference type="Proteomes" id="UP001459204"/>
    </source>
</evidence>
<name>A0ABU9J4M4_9GAMM</name>
<dbReference type="EMBL" id="JBBWWT010000009">
    <property type="protein sequence ID" value="MEL1265836.1"/>
    <property type="molecule type" value="Genomic_DNA"/>
</dbReference>
<accession>A0ABU9J4M4</accession>
<proteinExistence type="predicted"/>
<evidence type="ECO:0000313" key="1">
    <source>
        <dbReference type="EMBL" id="MEL1265836.1"/>
    </source>
</evidence>
<evidence type="ECO:0008006" key="3">
    <source>
        <dbReference type="Google" id="ProtNLM"/>
    </source>
</evidence>
<sequence>MADHGAFGALLESLYAATLEPQRLEEFCARLAGATGSHIGAIMVQDVHRHGGRLDLVVGADPVEAARYEREFAADNLWVRRSVDQLATGAVLDSDDFVPRGELRRSRYYNEYLRTGDVEQSVALCAHFDGRNVVTATVCRSGRLPAYSARQLELIRQVAPHWVNAYAIMRRLEGLQERVSSLEAALEQTPTAMFALASNLRLLRANASGERLLSQGVLHCALGRLSIHGWQDVILQQLLSRTLHSGARAGDAERLVLKDGDGNSLALTAHPLPPPAATGDAALFVFVQPLGAPVLLQLERALQQLFGLTEPERRLAVALLRHADLALAAQECGIALSAAQTRLKVVFDKTGERSQPSLMRLLAALHALCP</sequence>
<keyword evidence="2" id="KW-1185">Reference proteome</keyword>